<evidence type="ECO:0000256" key="9">
    <source>
        <dbReference type="ARBA" id="ARBA00023170"/>
    </source>
</evidence>
<gene>
    <name evidence="12" type="ordered locus">MTR_8g007350</name>
</gene>
<dbReference type="PANTHER" id="PTHR48063">
    <property type="entry name" value="LRR RECEPTOR-LIKE KINASE"/>
    <property type="match status" value="1"/>
</dbReference>
<evidence type="ECO:0000256" key="4">
    <source>
        <dbReference type="ARBA" id="ARBA00022692"/>
    </source>
</evidence>
<dbReference type="Gene3D" id="3.80.10.10">
    <property type="entry name" value="Ribonuclease Inhibitor"/>
    <property type="match status" value="1"/>
</dbReference>
<name>A0A072TWM3_MEDTR</name>
<dbReference type="GO" id="GO:0016020">
    <property type="term" value="C:membrane"/>
    <property type="evidence" value="ECO:0007669"/>
    <property type="project" value="UniProtKB-SubCell"/>
</dbReference>
<sequence>MIQIVDIAFNNFSGKLPEKYFRTLKRMKHDDDNVDLDFIHLDSSGLYYQDNVTVMSKGLIPEDLMDLKALHVLNFSNNAFSGEIPSTIGNLKQLESLDLSNNSLFGKIPVQIVCMSFLSYLNLSFNHLVGMIPTGTQLQSFPASSFEGNDGLYGPPLTEKPDGKRQDLDPQPTCRGLACSVDWNFLSVELGFIFGLGIIIVPIMSWKQWRVRYWQVVDKILCWIFSRMNLEYATDRGQTYTVLRWRYH</sequence>
<evidence type="ECO:0000256" key="5">
    <source>
        <dbReference type="ARBA" id="ARBA00022729"/>
    </source>
</evidence>
<evidence type="ECO:0000256" key="11">
    <source>
        <dbReference type="SAM" id="Phobius"/>
    </source>
</evidence>
<evidence type="ECO:0000256" key="1">
    <source>
        <dbReference type="ARBA" id="ARBA00004479"/>
    </source>
</evidence>
<evidence type="ECO:0000256" key="7">
    <source>
        <dbReference type="ARBA" id="ARBA00022989"/>
    </source>
</evidence>
<dbReference type="AlphaFoldDB" id="A0A072TWM3"/>
<keyword evidence="7 11" id="KW-1133">Transmembrane helix</keyword>
<evidence type="ECO:0000313" key="13">
    <source>
        <dbReference type="EnsemblPlants" id="KEH17915"/>
    </source>
</evidence>
<dbReference type="SUPFAM" id="SSF52058">
    <property type="entry name" value="L domain-like"/>
    <property type="match status" value="1"/>
</dbReference>
<evidence type="ECO:0000313" key="14">
    <source>
        <dbReference type="Proteomes" id="UP000002051"/>
    </source>
</evidence>
<dbReference type="EMBL" id="CM001224">
    <property type="protein sequence ID" value="KEH17915.1"/>
    <property type="molecule type" value="Genomic_DNA"/>
</dbReference>
<organism evidence="12 14">
    <name type="scientific">Medicago truncatula</name>
    <name type="common">Barrel medic</name>
    <name type="synonym">Medicago tribuloides</name>
    <dbReference type="NCBI Taxonomy" id="3880"/>
    <lineage>
        <taxon>Eukaryota</taxon>
        <taxon>Viridiplantae</taxon>
        <taxon>Streptophyta</taxon>
        <taxon>Embryophyta</taxon>
        <taxon>Tracheophyta</taxon>
        <taxon>Spermatophyta</taxon>
        <taxon>Magnoliopsida</taxon>
        <taxon>eudicotyledons</taxon>
        <taxon>Gunneridae</taxon>
        <taxon>Pentapetalae</taxon>
        <taxon>rosids</taxon>
        <taxon>fabids</taxon>
        <taxon>Fabales</taxon>
        <taxon>Fabaceae</taxon>
        <taxon>Papilionoideae</taxon>
        <taxon>50 kb inversion clade</taxon>
        <taxon>NPAAA clade</taxon>
        <taxon>Hologalegina</taxon>
        <taxon>IRL clade</taxon>
        <taxon>Trifolieae</taxon>
        <taxon>Medicago</taxon>
    </lineage>
</organism>
<keyword evidence="14" id="KW-1185">Reference proteome</keyword>
<keyword evidence="8 11" id="KW-0472">Membrane</keyword>
<keyword evidence="10" id="KW-0325">Glycoprotein</keyword>
<dbReference type="PaxDb" id="3880-AES83302"/>
<dbReference type="PANTHER" id="PTHR48063:SF96">
    <property type="entry name" value="LEUCINE-RICH REPEAT-CONTAINING N-TERMINAL PLANT-TYPE DOMAIN-CONTAINING PROTEIN"/>
    <property type="match status" value="1"/>
</dbReference>
<dbReference type="STRING" id="3880.A0A072TWM3"/>
<keyword evidence="6" id="KW-0677">Repeat</keyword>
<evidence type="ECO:0000256" key="3">
    <source>
        <dbReference type="ARBA" id="ARBA00022614"/>
    </source>
</evidence>
<keyword evidence="4 11" id="KW-0812">Transmembrane</keyword>
<dbReference type="InterPro" id="IPR032675">
    <property type="entry name" value="LRR_dom_sf"/>
</dbReference>
<dbReference type="InterPro" id="IPR001611">
    <property type="entry name" value="Leu-rich_rpt"/>
</dbReference>
<evidence type="ECO:0000256" key="10">
    <source>
        <dbReference type="ARBA" id="ARBA00023180"/>
    </source>
</evidence>
<keyword evidence="9" id="KW-0675">Receptor</keyword>
<keyword evidence="3" id="KW-0433">Leucine-rich repeat</keyword>
<reference evidence="12 14" key="2">
    <citation type="journal article" date="2014" name="BMC Genomics">
        <title>An improved genome release (version Mt4.0) for the model legume Medicago truncatula.</title>
        <authorList>
            <person name="Tang H."/>
            <person name="Krishnakumar V."/>
            <person name="Bidwell S."/>
            <person name="Rosen B."/>
            <person name="Chan A."/>
            <person name="Zhou S."/>
            <person name="Gentzbittel L."/>
            <person name="Childs K.L."/>
            <person name="Yandell M."/>
            <person name="Gundlach H."/>
            <person name="Mayer K.F."/>
            <person name="Schwartz D.C."/>
            <person name="Town C.D."/>
        </authorList>
    </citation>
    <scope>GENOME REANNOTATION</scope>
    <source>
        <strain evidence="12">A17</strain>
        <strain evidence="13 14">cv. Jemalong A17</strain>
    </source>
</reference>
<dbReference type="EnsemblPlants" id="KEH17915">
    <property type="protein sequence ID" value="KEH17915"/>
    <property type="gene ID" value="MTR_8g007350"/>
</dbReference>
<evidence type="ECO:0000256" key="8">
    <source>
        <dbReference type="ARBA" id="ARBA00023136"/>
    </source>
</evidence>
<dbReference type="Proteomes" id="UP000002051">
    <property type="component" value="Chromosome 8"/>
</dbReference>
<evidence type="ECO:0000256" key="6">
    <source>
        <dbReference type="ARBA" id="ARBA00022737"/>
    </source>
</evidence>
<accession>A0A072TWM3</accession>
<protein>
    <submittedName>
        <fullName evidence="12">Disease resistance protein</fullName>
    </submittedName>
</protein>
<evidence type="ECO:0000313" key="12">
    <source>
        <dbReference type="EMBL" id="KEH17915.1"/>
    </source>
</evidence>
<dbReference type="Pfam" id="PF13855">
    <property type="entry name" value="LRR_8"/>
    <property type="match status" value="1"/>
</dbReference>
<keyword evidence="5" id="KW-0732">Signal</keyword>
<dbReference type="HOGENOM" id="CLU_000288_18_11_1"/>
<feature type="transmembrane region" description="Helical" evidence="11">
    <location>
        <begin position="183"/>
        <end position="204"/>
    </location>
</feature>
<dbReference type="InterPro" id="IPR046956">
    <property type="entry name" value="RLP23-like"/>
</dbReference>
<proteinExistence type="predicted"/>
<reference evidence="12 14" key="1">
    <citation type="journal article" date="2011" name="Nature">
        <title>The Medicago genome provides insight into the evolution of rhizobial symbioses.</title>
        <authorList>
            <person name="Young N.D."/>
            <person name="Debelle F."/>
            <person name="Oldroyd G.E."/>
            <person name="Geurts R."/>
            <person name="Cannon S.B."/>
            <person name="Udvardi M.K."/>
            <person name="Benedito V.A."/>
            <person name="Mayer K.F."/>
            <person name="Gouzy J."/>
            <person name="Schoof H."/>
            <person name="Van de Peer Y."/>
            <person name="Proost S."/>
            <person name="Cook D.R."/>
            <person name="Meyers B.C."/>
            <person name="Spannagl M."/>
            <person name="Cheung F."/>
            <person name="De Mita S."/>
            <person name="Krishnakumar V."/>
            <person name="Gundlach H."/>
            <person name="Zhou S."/>
            <person name="Mudge J."/>
            <person name="Bharti A.K."/>
            <person name="Murray J.D."/>
            <person name="Naoumkina M.A."/>
            <person name="Rosen B."/>
            <person name="Silverstein K.A."/>
            <person name="Tang H."/>
            <person name="Rombauts S."/>
            <person name="Zhao P.X."/>
            <person name="Zhou P."/>
            <person name="Barbe V."/>
            <person name="Bardou P."/>
            <person name="Bechner M."/>
            <person name="Bellec A."/>
            <person name="Berger A."/>
            <person name="Berges H."/>
            <person name="Bidwell S."/>
            <person name="Bisseling T."/>
            <person name="Choisne N."/>
            <person name="Couloux A."/>
            <person name="Denny R."/>
            <person name="Deshpande S."/>
            <person name="Dai X."/>
            <person name="Doyle J.J."/>
            <person name="Dudez A.M."/>
            <person name="Farmer A.D."/>
            <person name="Fouteau S."/>
            <person name="Franken C."/>
            <person name="Gibelin C."/>
            <person name="Gish J."/>
            <person name="Goldstein S."/>
            <person name="Gonzalez A.J."/>
            <person name="Green P.J."/>
            <person name="Hallab A."/>
            <person name="Hartog M."/>
            <person name="Hua A."/>
            <person name="Humphray S.J."/>
            <person name="Jeong D.H."/>
            <person name="Jing Y."/>
            <person name="Jocker A."/>
            <person name="Kenton S.M."/>
            <person name="Kim D.J."/>
            <person name="Klee K."/>
            <person name="Lai H."/>
            <person name="Lang C."/>
            <person name="Lin S."/>
            <person name="Macmil S.L."/>
            <person name="Magdelenat G."/>
            <person name="Matthews L."/>
            <person name="McCorrison J."/>
            <person name="Monaghan E.L."/>
            <person name="Mun J.H."/>
            <person name="Najar F.Z."/>
            <person name="Nicholson C."/>
            <person name="Noirot C."/>
            <person name="O'Bleness M."/>
            <person name="Paule C.R."/>
            <person name="Poulain J."/>
            <person name="Prion F."/>
            <person name="Qin B."/>
            <person name="Qu C."/>
            <person name="Retzel E.F."/>
            <person name="Riddle C."/>
            <person name="Sallet E."/>
            <person name="Samain S."/>
            <person name="Samson N."/>
            <person name="Sanders I."/>
            <person name="Saurat O."/>
            <person name="Scarpelli C."/>
            <person name="Schiex T."/>
            <person name="Segurens B."/>
            <person name="Severin A.J."/>
            <person name="Sherrier D.J."/>
            <person name="Shi R."/>
            <person name="Sims S."/>
            <person name="Singer S.R."/>
            <person name="Sinharoy S."/>
            <person name="Sterck L."/>
            <person name="Viollet A."/>
            <person name="Wang B.B."/>
            <person name="Wang K."/>
            <person name="Wang M."/>
            <person name="Wang X."/>
            <person name="Warfsmann J."/>
            <person name="Weissenbach J."/>
            <person name="White D.D."/>
            <person name="White J.D."/>
            <person name="Wiley G.B."/>
            <person name="Wincker P."/>
            <person name="Xing Y."/>
            <person name="Yang L."/>
            <person name="Yao Z."/>
            <person name="Ying F."/>
            <person name="Zhai J."/>
            <person name="Zhou L."/>
            <person name="Zuber A."/>
            <person name="Denarie J."/>
            <person name="Dixon R.A."/>
            <person name="May G.D."/>
            <person name="Schwartz D.C."/>
            <person name="Rogers J."/>
            <person name="Quetier F."/>
            <person name="Town C.D."/>
            <person name="Roe B.A."/>
        </authorList>
    </citation>
    <scope>NUCLEOTIDE SEQUENCE [LARGE SCALE GENOMIC DNA]</scope>
    <source>
        <strain evidence="12">A17</strain>
        <strain evidence="13 14">cv. Jemalong A17</strain>
    </source>
</reference>
<reference evidence="13" key="3">
    <citation type="submission" date="2015-04" db="UniProtKB">
        <authorList>
            <consortium name="EnsemblPlants"/>
        </authorList>
    </citation>
    <scope>IDENTIFICATION</scope>
    <source>
        <strain evidence="13">cv. Jemalong A17</strain>
    </source>
</reference>
<evidence type="ECO:0000256" key="2">
    <source>
        <dbReference type="ARBA" id="ARBA00022553"/>
    </source>
</evidence>
<keyword evidence="2" id="KW-0597">Phosphoprotein</keyword>
<dbReference type="FunFam" id="3.80.10.10:FF:000722">
    <property type="entry name" value="Leucine-rich repeat receptor-like protein kinase"/>
    <property type="match status" value="1"/>
</dbReference>
<comment type="subcellular location">
    <subcellularLocation>
        <location evidence="1">Membrane</location>
        <topology evidence="1">Single-pass type I membrane protein</topology>
    </subcellularLocation>
</comment>
<dbReference type="eggNOG" id="KOG0619">
    <property type="taxonomic scope" value="Eukaryota"/>
</dbReference>